<comment type="caution">
    <text evidence="9">The sequence shown here is derived from an EMBL/GenBank/DDBJ whole genome shotgun (WGS) entry which is preliminary data.</text>
</comment>
<evidence type="ECO:0000256" key="2">
    <source>
        <dbReference type="ARBA" id="ARBA00002681"/>
    </source>
</evidence>
<dbReference type="EC" id="3.1.1.31" evidence="5 7"/>
<evidence type="ECO:0000256" key="5">
    <source>
        <dbReference type="ARBA" id="ARBA00013198"/>
    </source>
</evidence>
<accession>A0ABV6RZJ7</accession>
<proteinExistence type="inferred from homology"/>
<name>A0ABV6RZJ7_9GAMM</name>
<evidence type="ECO:0000256" key="7">
    <source>
        <dbReference type="RuleBase" id="RU365095"/>
    </source>
</evidence>
<evidence type="ECO:0000256" key="4">
    <source>
        <dbReference type="ARBA" id="ARBA00010662"/>
    </source>
</evidence>
<sequence>MTSERRVLVHPDGESLAGTVAARVITKLIDVIEQEGDASLQLTGGTMAMTVLDAIRRSPARDSVDWSAVSFWWTDERWVPSDSEERNERQAREALLDHIRIDEEKVHPFPASDQAKDIEAAAEAYAAELAAHTPGNAIAPRFDITFLGVGSDGHVAGLFPNTTGIREKSRRVIAVQNAPKPPPDRLSVTLPVLNSSQRIFIVLGGPDKASVLGLALAGASVEEVPLSGVLGVRRTVLFVDAAAAAEVPENLIAPQSYWTSADSVDAH</sequence>
<feature type="domain" description="Glucosamine/galactosamine-6-phosphate isomerase" evidence="8">
    <location>
        <begin position="12"/>
        <end position="230"/>
    </location>
</feature>
<keyword evidence="10" id="KW-1185">Reference proteome</keyword>
<dbReference type="Gene3D" id="3.40.50.1360">
    <property type="match status" value="1"/>
</dbReference>
<dbReference type="GO" id="GO:0017057">
    <property type="term" value="F:6-phosphogluconolactonase activity"/>
    <property type="evidence" value="ECO:0007669"/>
    <property type="project" value="UniProtKB-EC"/>
</dbReference>
<dbReference type="EMBL" id="JBHLTG010000013">
    <property type="protein sequence ID" value="MFC0682409.1"/>
    <property type="molecule type" value="Genomic_DNA"/>
</dbReference>
<comment type="similarity">
    <text evidence="4 7">Belongs to the glucosamine/galactosamine-6-phosphate isomerase family. 6-phosphogluconolactonase subfamily.</text>
</comment>
<dbReference type="CDD" id="cd01400">
    <property type="entry name" value="6PGL"/>
    <property type="match status" value="1"/>
</dbReference>
<reference evidence="9 10" key="1">
    <citation type="submission" date="2024-09" db="EMBL/GenBank/DDBJ databases">
        <authorList>
            <person name="Sun Q."/>
            <person name="Mori K."/>
        </authorList>
    </citation>
    <scope>NUCLEOTIDE SEQUENCE [LARGE SCALE GENOMIC DNA]</scope>
    <source>
        <strain evidence="9 10">KCTC 23076</strain>
    </source>
</reference>
<evidence type="ECO:0000256" key="3">
    <source>
        <dbReference type="ARBA" id="ARBA00004961"/>
    </source>
</evidence>
<dbReference type="Proteomes" id="UP001589896">
    <property type="component" value="Unassembled WGS sequence"/>
</dbReference>
<dbReference type="NCBIfam" id="TIGR01198">
    <property type="entry name" value="pgl"/>
    <property type="match status" value="1"/>
</dbReference>
<dbReference type="PANTHER" id="PTHR11054:SF0">
    <property type="entry name" value="6-PHOSPHOGLUCONOLACTONASE"/>
    <property type="match status" value="1"/>
</dbReference>
<dbReference type="SUPFAM" id="SSF100950">
    <property type="entry name" value="NagB/RpiA/CoA transferase-like"/>
    <property type="match status" value="1"/>
</dbReference>
<evidence type="ECO:0000313" key="9">
    <source>
        <dbReference type="EMBL" id="MFC0682409.1"/>
    </source>
</evidence>
<dbReference type="PANTHER" id="PTHR11054">
    <property type="entry name" value="6-PHOSPHOGLUCONOLACTONASE"/>
    <property type="match status" value="1"/>
</dbReference>
<dbReference type="InterPro" id="IPR039104">
    <property type="entry name" value="6PGL"/>
</dbReference>
<organism evidence="9 10">
    <name type="scientific">Lysobacter korlensis</name>
    <dbReference type="NCBI Taxonomy" id="553636"/>
    <lineage>
        <taxon>Bacteria</taxon>
        <taxon>Pseudomonadati</taxon>
        <taxon>Pseudomonadota</taxon>
        <taxon>Gammaproteobacteria</taxon>
        <taxon>Lysobacterales</taxon>
        <taxon>Lysobacteraceae</taxon>
        <taxon>Lysobacter</taxon>
    </lineage>
</organism>
<comment type="catalytic activity">
    <reaction evidence="1 7">
        <text>6-phospho-D-glucono-1,5-lactone + H2O = 6-phospho-D-gluconate + H(+)</text>
        <dbReference type="Rhea" id="RHEA:12556"/>
        <dbReference type="ChEBI" id="CHEBI:15377"/>
        <dbReference type="ChEBI" id="CHEBI:15378"/>
        <dbReference type="ChEBI" id="CHEBI:57955"/>
        <dbReference type="ChEBI" id="CHEBI:58759"/>
        <dbReference type="EC" id="3.1.1.31"/>
    </reaction>
</comment>
<dbReference type="InterPro" id="IPR037171">
    <property type="entry name" value="NagB/RpiA_transferase-like"/>
</dbReference>
<keyword evidence="7 9" id="KW-0378">Hydrolase</keyword>
<evidence type="ECO:0000313" key="10">
    <source>
        <dbReference type="Proteomes" id="UP001589896"/>
    </source>
</evidence>
<evidence type="ECO:0000256" key="6">
    <source>
        <dbReference type="ARBA" id="ARBA00020337"/>
    </source>
</evidence>
<comment type="pathway">
    <text evidence="3 7">Carbohydrate degradation; pentose phosphate pathway; D-ribulose 5-phosphate from D-glucose 6-phosphate (oxidative stage): step 2/3.</text>
</comment>
<protein>
    <recommendedName>
        <fullName evidence="6 7">6-phosphogluconolactonase</fullName>
        <shortName evidence="7">6PGL</shortName>
        <ecNumber evidence="5 7">3.1.1.31</ecNumber>
    </recommendedName>
</protein>
<evidence type="ECO:0000259" key="8">
    <source>
        <dbReference type="Pfam" id="PF01182"/>
    </source>
</evidence>
<evidence type="ECO:0000256" key="1">
    <source>
        <dbReference type="ARBA" id="ARBA00000832"/>
    </source>
</evidence>
<dbReference type="Pfam" id="PF01182">
    <property type="entry name" value="Glucosamine_iso"/>
    <property type="match status" value="1"/>
</dbReference>
<dbReference type="InterPro" id="IPR006148">
    <property type="entry name" value="Glc/Gal-6P_isomerase"/>
</dbReference>
<dbReference type="RefSeq" id="WP_386676405.1">
    <property type="nucleotide sequence ID" value="NZ_JBHLTG010000013.1"/>
</dbReference>
<comment type="function">
    <text evidence="2 7">Hydrolysis of 6-phosphogluconolactone to 6-phosphogluconate.</text>
</comment>
<dbReference type="InterPro" id="IPR005900">
    <property type="entry name" value="6-phosphogluconolactonase_DevB"/>
</dbReference>
<gene>
    <name evidence="7 9" type="primary">pgl</name>
    <name evidence="9" type="ORF">ACFFGH_31655</name>
</gene>